<evidence type="ECO:0000313" key="2">
    <source>
        <dbReference type="EMBL" id="EGQ79869.1"/>
    </source>
</evidence>
<keyword evidence="3" id="KW-1185">Reference proteome</keyword>
<dbReference type="AlphaFoldDB" id="F9EMF0"/>
<gene>
    <name evidence="2" type="ORF">HMPREF9094_1105</name>
</gene>
<accession>F9EMF0</accession>
<comment type="caution">
    <text evidence="2">The sequence shown here is derived from an EMBL/GenBank/DDBJ whole genome shotgun (WGS) entry which is preliminary data.</text>
</comment>
<keyword evidence="1" id="KW-1133">Transmembrane helix</keyword>
<protein>
    <submittedName>
        <fullName evidence="2">Uncharacterized protein</fullName>
    </submittedName>
</protein>
<evidence type="ECO:0000256" key="1">
    <source>
        <dbReference type="SAM" id="Phobius"/>
    </source>
</evidence>
<dbReference type="Proteomes" id="UP000005392">
    <property type="component" value="Unassembled WGS sequence"/>
</dbReference>
<reference evidence="2 3" key="1">
    <citation type="submission" date="2011-05" db="EMBL/GenBank/DDBJ databases">
        <authorList>
            <person name="Muzny D."/>
            <person name="Qin X."/>
            <person name="Deng J."/>
            <person name="Jiang H."/>
            <person name="Liu Y."/>
            <person name="Qu J."/>
            <person name="Song X.-Z."/>
            <person name="Zhang L."/>
            <person name="Thornton R."/>
            <person name="Coyle M."/>
            <person name="Francisco L."/>
            <person name="Jackson L."/>
            <person name="Javaid M."/>
            <person name="Korchina V."/>
            <person name="Kovar C."/>
            <person name="Mata R."/>
            <person name="Mathew T."/>
            <person name="Ngo R."/>
            <person name="Nguyen L."/>
            <person name="Nguyen N."/>
            <person name="Okwuonu G."/>
            <person name="Ongeri F."/>
            <person name="Pham C."/>
            <person name="Simmons D."/>
            <person name="Wilczek-Boney K."/>
            <person name="Hale W."/>
            <person name="Jakkamsetti A."/>
            <person name="Pham P."/>
            <person name="Ruth R."/>
            <person name="San Lucas F."/>
            <person name="Warren J."/>
            <person name="Zhang J."/>
            <person name="Zhao Z."/>
            <person name="Zhou C."/>
            <person name="Zhu D."/>
            <person name="Lee S."/>
            <person name="Bess C."/>
            <person name="Blankenburg K."/>
            <person name="Forbes L."/>
            <person name="Fu Q."/>
            <person name="Gubbala S."/>
            <person name="Hirani K."/>
            <person name="Jayaseelan J.C."/>
            <person name="Lara F."/>
            <person name="Munidasa M."/>
            <person name="Palculict T."/>
            <person name="Patil S."/>
            <person name="Pu L.-L."/>
            <person name="Saada N."/>
            <person name="Tang L."/>
            <person name="Weissenberger G."/>
            <person name="Zhu Y."/>
            <person name="Hemphill L."/>
            <person name="Shang Y."/>
            <person name="Youmans B."/>
            <person name="Ayvaz T."/>
            <person name="Ross M."/>
            <person name="Santibanez J."/>
            <person name="Aqrawi P."/>
            <person name="Gross S."/>
            <person name="Joshi V."/>
            <person name="Fowler G."/>
            <person name="Nazareth L."/>
            <person name="Reid J."/>
            <person name="Worley K."/>
            <person name="Petrosino J."/>
            <person name="Highlander S."/>
            <person name="Gibbs R."/>
        </authorList>
    </citation>
    <scope>NUCLEOTIDE SEQUENCE [LARGE SCALE GENOMIC DNA]</scope>
    <source>
        <strain evidence="2 3">ATCC 51191</strain>
    </source>
</reference>
<keyword evidence="1" id="KW-0812">Transmembrane</keyword>
<name>F9EMF0_9FUSO</name>
<organism evidence="2 3">
    <name type="scientific">Fusobacterium animalis ATCC 51191</name>
    <dbReference type="NCBI Taxonomy" id="997347"/>
    <lineage>
        <taxon>Bacteria</taxon>
        <taxon>Fusobacteriati</taxon>
        <taxon>Fusobacteriota</taxon>
        <taxon>Fusobacteriia</taxon>
        <taxon>Fusobacteriales</taxon>
        <taxon>Fusobacteriaceae</taxon>
        <taxon>Fusobacterium</taxon>
    </lineage>
</organism>
<dbReference type="HOGENOM" id="CLU_3234007_0_0_0"/>
<proteinExistence type="predicted"/>
<keyword evidence="1" id="KW-0472">Membrane</keyword>
<dbReference type="EMBL" id="AFQD01000177">
    <property type="protein sequence ID" value="EGQ79869.1"/>
    <property type="molecule type" value="Genomic_DNA"/>
</dbReference>
<feature type="transmembrane region" description="Helical" evidence="1">
    <location>
        <begin position="6"/>
        <end position="30"/>
    </location>
</feature>
<sequence length="43" mass="5288">MQQLLLILKYLLITKNLIIFSIKSFFYVIIIKYKILVFRRLLL</sequence>
<evidence type="ECO:0000313" key="3">
    <source>
        <dbReference type="Proteomes" id="UP000005392"/>
    </source>
</evidence>